<dbReference type="GO" id="GO:0000785">
    <property type="term" value="C:chromatin"/>
    <property type="evidence" value="ECO:0007669"/>
    <property type="project" value="TreeGrafter"/>
</dbReference>
<accession>A0A8T0FTR3</accession>
<keyword evidence="6" id="KW-1185">Reference proteome</keyword>
<evidence type="ECO:0000256" key="2">
    <source>
        <dbReference type="ARBA" id="ARBA00022771"/>
    </source>
</evidence>
<dbReference type="GO" id="GO:0061665">
    <property type="term" value="F:SUMO ligase activity"/>
    <property type="evidence" value="ECO:0007669"/>
    <property type="project" value="TreeGrafter"/>
</dbReference>
<dbReference type="GO" id="GO:0016925">
    <property type="term" value="P:protein sumoylation"/>
    <property type="evidence" value="ECO:0007669"/>
    <property type="project" value="TreeGrafter"/>
</dbReference>
<dbReference type="Gene3D" id="3.30.40.10">
    <property type="entry name" value="Zinc/RING finger domain, C3HC4 (zinc finger)"/>
    <property type="match status" value="1"/>
</dbReference>
<evidence type="ECO:0000256" key="1">
    <source>
        <dbReference type="ARBA" id="ARBA00022723"/>
    </source>
</evidence>
<dbReference type="GO" id="GO:0008270">
    <property type="term" value="F:zinc ion binding"/>
    <property type="evidence" value="ECO:0007669"/>
    <property type="project" value="UniProtKB-KW"/>
</dbReference>
<reference evidence="5" key="1">
    <citation type="journal article" date="2020" name="bioRxiv">
        <title>Chromosome-level reference genome of the European wasp spider Argiope bruennichi: a resource for studies on range expansion and evolutionary adaptation.</title>
        <authorList>
            <person name="Sheffer M.M."/>
            <person name="Hoppe A."/>
            <person name="Krehenwinkel H."/>
            <person name="Uhl G."/>
            <person name="Kuss A.W."/>
            <person name="Jensen L."/>
            <person name="Jensen C."/>
            <person name="Gillespie R.G."/>
            <person name="Hoff K.J."/>
            <person name="Prost S."/>
        </authorList>
    </citation>
    <scope>NUCLEOTIDE SEQUENCE</scope>
</reference>
<proteinExistence type="predicted"/>
<name>A0A8T0FTR3_ARGBR</name>
<dbReference type="GO" id="GO:0016874">
    <property type="term" value="F:ligase activity"/>
    <property type="evidence" value="ECO:0007669"/>
    <property type="project" value="UniProtKB-KW"/>
</dbReference>
<gene>
    <name evidence="5" type="ORF">HNY73_002457</name>
</gene>
<keyword evidence="5" id="KW-0436">Ligase</keyword>
<evidence type="ECO:0000259" key="4">
    <source>
        <dbReference type="Pfam" id="PF02891"/>
    </source>
</evidence>
<sequence length="115" mass="13682">MNILEDSACRIYTLHLACPVKKDLIKIPTRSNWCTHPEVFDLETFLNDMQYYLQWRCPICKKLVKYQDLIEAKDLKKYLDEGKTTLVFHKPRIVKELFDSNNEEITCEKEVIVID</sequence>
<organism evidence="5 6">
    <name type="scientific">Argiope bruennichi</name>
    <name type="common">Wasp spider</name>
    <name type="synonym">Aranea bruennichi</name>
    <dbReference type="NCBI Taxonomy" id="94029"/>
    <lineage>
        <taxon>Eukaryota</taxon>
        <taxon>Metazoa</taxon>
        <taxon>Ecdysozoa</taxon>
        <taxon>Arthropoda</taxon>
        <taxon>Chelicerata</taxon>
        <taxon>Arachnida</taxon>
        <taxon>Araneae</taxon>
        <taxon>Araneomorphae</taxon>
        <taxon>Entelegynae</taxon>
        <taxon>Araneoidea</taxon>
        <taxon>Araneidae</taxon>
        <taxon>Argiope</taxon>
    </lineage>
</organism>
<dbReference type="Pfam" id="PF02891">
    <property type="entry name" value="zf-MIZ"/>
    <property type="match status" value="1"/>
</dbReference>
<dbReference type="PANTHER" id="PTHR10782">
    <property type="entry name" value="ZINC FINGER MIZ DOMAIN-CONTAINING PROTEIN"/>
    <property type="match status" value="1"/>
</dbReference>
<evidence type="ECO:0000256" key="3">
    <source>
        <dbReference type="ARBA" id="ARBA00022833"/>
    </source>
</evidence>
<reference evidence="5" key="2">
    <citation type="submission" date="2020-06" db="EMBL/GenBank/DDBJ databases">
        <authorList>
            <person name="Sheffer M."/>
        </authorList>
    </citation>
    <scope>NUCLEOTIDE SEQUENCE</scope>
</reference>
<feature type="domain" description="SP-RING-type" evidence="4">
    <location>
        <begin position="15"/>
        <end position="62"/>
    </location>
</feature>
<keyword evidence="3" id="KW-0862">Zinc</keyword>
<dbReference type="InterPro" id="IPR013083">
    <property type="entry name" value="Znf_RING/FYVE/PHD"/>
</dbReference>
<dbReference type="PANTHER" id="PTHR10782:SF4">
    <property type="entry name" value="TONALLI, ISOFORM E"/>
    <property type="match status" value="1"/>
</dbReference>
<comment type="caution">
    <text evidence="5">The sequence shown here is derived from an EMBL/GenBank/DDBJ whole genome shotgun (WGS) entry which is preliminary data.</text>
</comment>
<dbReference type="EMBL" id="JABXBU010000002">
    <property type="protein sequence ID" value="KAF8794481.1"/>
    <property type="molecule type" value="Genomic_DNA"/>
</dbReference>
<evidence type="ECO:0000313" key="6">
    <source>
        <dbReference type="Proteomes" id="UP000807504"/>
    </source>
</evidence>
<evidence type="ECO:0000313" key="5">
    <source>
        <dbReference type="EMBL" id="KAF8794481.1"/>
    </source>
</evidence>
<keyword evidence="1" id="KW-0479">Metal-binding</keyword>
<dbReference type="Proteomes" id="UP000807504">
    <property type="component" value="Unassembled WGS sequence"/>
</dbReference>
<dbReference type="InterPro" id="IPR004181">
    <property type="entry name" value="Znf_MIZ"/>
</dbReference>
<protein>
    <submittedName>
        <fullName evidence="5">E4 SUMO-protein ligase PIAL1 like protein</fullName>
    </submittedName>
</protein>
<dbReference type="AlphaFoldDB" id="A0A8T0FTR3"/>
<keyword evidence="2" id="KW-0863">Zinc-finger</keyword>